<dbReference type="EMBL" id="AUXX01000022">
    <property type="protein sequence ID" value="KZN65323.1"/>
    <property type="molecule type" value="Genomic_DNA"/>
</dbReference>
<gene>
    <name evidence="1" type="ORF">N478_21340</name>
</gene>
<evidence type="ECO:0000313" key="1">
    <source>
        <dbReference type="EMBL" id="KZN65323.1"/>
    </source>
</evidence>
<reference evidence="1 2" key="1">
    <citation type="submission" date="2013-07" db="EMBL/GenBank/DDBJ databases">
        <title>Comparative Genomic and Metabolomic Analysis of Twelve Strains of Pseudoalteromonas luteoviolacea.</title>
        <authorList>
            <person name="Vynne N.G."/>
            <person name="Mansson M."/>
            <person name="Gram L."/>
        </authorList>
    </citation>
    <scope>NUCLEOTIDE SEQUENCE [LARGE SCALE GENOMIC DNA]</scope>
    <source>
        <strain evidence="1 2">S4060-1</strain>
    </source>
</reference>
<dbReference type="PATRIC" id="fig|1365257.3.peg.2966"/>
<comment type="caution">
    <text evidence="1">The sequence shown here is derived from an EMBL/GenBank/DDBJ whole genome shotgun (WGS) entry which is preliminary data.</text>
</comment>
<dbReference type="AlphaFoldDB" id="A0A161Z959"/>
<sequence>MLRFNTLAMDIPLQLVYSLQLEQSLQKAKMSKFFIRLLVE</sequence>
<evidence type="ECO:0000313" key="2">
    <source>
        <dbReference type="Proteomes" id="UP000076661"/>
    </source>
</evidence>
<dbReference type="Proteomes" id="UP000076661">
    <property type="component" value="Unassembled WGS sequence"/>
</dbReference>
<proteinExistence type="predicted"/>
<protein>
    <submittedName>
        <fullName evidence="1">Uncharacterized protein</fullName>
    </submittedName>
</protein>
<accession>A0A161Z959</accession>
<name>A0A161Z959_9GAMM</name>
<organism evidence="1 2">
    <name type="scientific">Pseudoalteromonas luteoviolacea S4060-1</name>
    <dbReference type="NCBI Taxonomy" id="1365257"/>
    <lineage>
        <taxon>Bacteria</taxon>
        <taxon>Pseudomonadati</taxon>
        <taxon>Pseudomonadota</taxon>
        <taxon>Gammaproteobacteria</taxon>
        <taxon>Alteromonadales</taxon>
        <taxon>Pseudoalteromonadaceae</taxon>
        <taxon>Pseudoalteromonas</taxon>
    </lineage>
</organism>